<comment type="caution">
    <text evidence="4">The sequence shown here is derived from an EMBL/GenBank/DDBJ whole genome shotgun (WGS) entry which is preliminary data.</text>
</comment>
<keyword evidence="5" id="KW-1185">Reference proteome</keyword>
<protein>
    <recommendedName>
        <fullName evidence="3">FAD-binding domain-containing protein</fullName>
    </recommendedName>
</protein>
<dbReference type="InterPro" id="IPR002938">
    <property type="entry name" value="FAD-bd"/>
</dbReference>
<dbReference type="GO" id="GO:0004497">
    <property type="term" value="F:monooxygenase activity"/>
    <property type="evidence" value="ECO:0007669"/>
    <property type="project" value="UniProtKB-KW"/>
</dbReference>
<organism evidence="4 5">
    <name type="scientific">Edaphochlamys debaryana</name>
    <dbReference type="NCBI Taxonomy" id="47281"/>
    <lineage>
        <taxon>Eukaryota</taxon>
        <taxon>Viridiplantae</taxon>
        <taxon>Chlorophyta</taxon>
        <taxon>core chlorophytes</taxon>
        <taxon>Chlorophyceae</taxon>
        <taxon>CS clade</taxon>
        <taxon>Chlamydomonadales</taxon>
        <taxon>Chlamydomonadales incertae sedis</taxon>
        <taxon>Edaphochlamys</taxon>
    </lineage>
</organism>
<reference evidence="4" key="1">
    <citation type="journal article" date="2020" name="bioRxiv">
        <title>Comparative genomics of Chlamydomonas.</title>
        <authorList>
            <person name="Craig R.J."/>
            <person name="Hasan A.R."/>
            <person name="Ness R.W."/>
            <person name="Keightley P.D."/>
        </authorList>
    </citation>
    <scope>NUCLEOTIDE SEQUENCE</scope>
    <source>
        <strain evidence="4">CCAP 11/70</strain>
    </source>
</reference>
<sequence>MVICSVERQVDVAVVGGGPTGLATALALRRVLPADTSIQVLEARHLAAERGTLIAIEVNGFRALEAIHPRLAHRMYEQAVYSRGSQWYDEVTGERLPLESKHDAAQILTSTFHFGTKLADVQELSPEEQAAAGGFRYALSLERTAEAGAGATAGAGAAGGERLEVRARWLVGADGFFSRVRRQVCWWGSVEQADLRAAGADWPKALRDADRDMTVSYVPQAFGKGTCLSFAARALGAGGSEGREAGFWYLRAPVERLQEAGLDFPSPSPAPGEPSPALARGLAVFAHLPADVRAFIAASKPERVTERGMHIHDTYSHVPGSWQNGRGMVLVGDAAHAWRPDGQGTNLAFEDAAVLGACVREHGLSDEAFRQFEARRVERVASILADCFPPFKVRTALVHATSFDPLWSPTDLPVPVASTEEGLAWSYETIRGIVQRRSGLELGPEAPAEELEARWRQGGAGGEQPLVAGKRVEESFSVEV</sequence>
<dbReference type="AlphaFoldDB" id="A0A835XSV3"/>
<evidence type="ECO:0000259" key="3">
    <source>
        <dbReference type="Pfam" id="PF01494"/>
    </source>
</evidence>
<dbReference type="InterPro" id="IPR036188">
    <property type="entry name" value="FAD/NAD-bd_sf"/>
</dbReference>
<dbReference type="GO" id="GO:0071949">
    <property type="term" value="F:FAD binding"/>
    <property type="evidence" value="ECO:0007669"/>
    <property type="project" value="InterPro"/>
</dbReference>
<dbReference type="SUPFAM" id="SSF51905">
    <property type="entry name" value="FAD/NAD(P)-binding domain"/>
    <property type="match status" value="1"/>
</dbReference>
<keyword evidence="1" id="KW-0560">Oxidoreductase</keyword>
<dbReference type="InterPro" id="IPR050493">
    <property type="entry name" value="FAD-dep_Monooxygenase_BioMet"/>
</dbReference>
<gene>
    <name evidence="4" type="ORF">HYH03_010971</name>
</gene>
<name>A0A835XSV3_9CHLO</name>
<evidence type="ECO:0000313" key="5">
    <source>
        <dbReference type="Proteomes" id="UP000612055"/>
    </source>
</evidence>
<dbReference type="OrthoDB" id="531840at2759"/>
<dbReference type="Gene3D" id="3.50.50.60">
    <property type="entry name" value="FAD/NAD(P)-binding domain"/>
    <property type="match status" value="1"/>
</dbReference>
<dbReference type="EMBL" id="JAEHOE010000060">
    <property type="protein sequence ID" value="KAG2490577.1"/>
    <property type="molecule type" value="Genomic_DNA"/>
</dbReference>
<feature type="domain" description="FAD-binding" evidence="3">
    <location>
        <begin position="10"/>
        <end position="185"/>
    </location>
</feature>
<evidence type="ECO:0000313" key="4">
    <source>
        <dbReference type="EMBL" id="KAG2490577.1"/>
    </source>
</evidence>
<keyword evidence="2" id="KW-0503">Monooxygenase</keyword>
<proteinExistence type="predicted"/>
<dbReference type="PANTHER" id="PTHR13789:SF309">
    <property type="entry name" value="PUTATIVE (AFU_ORTHOLOGUE AFUA_6G14510)-RELATED"/>
    <property type="match status" value="1"/>
</dbReference>
<dbReference type="PANTHER" id="PTHR13789">
    <property type="entry name" value="MONOOXYGENASE"/>
    <property type="match status" value="1"/>
</dbReference>
<dbReference type="PRINTS" id="PR00420">
    <property type="entry name" value="RNGMNOXGNASE"/>
</dbReference>
<evidence type="ECO:0000256" key="2">
    <source>
        <dbReference type="ARBA" id="ARBA00023033"/>
    </source>
</evidence>
<accession>A0A835XSV3</accession>
<evidence type="ECO:0000256" key="1">
    <source>
        <dbReference type="ARBA" id="ARBA00023002"/>
    </source>
</evidence>
<dbReference type="Proteomes" id="UP000612055">
    <property type="component" value="Unassembled WGS sequence"/>
</dbReference>
<dbReference type="Pfam" id="PF01494">
    <property type="entry name" value="FAD_binding_3"/>
    <property type="match status" value="1"/>
</dbReference>